<keyword evidence="3" id="KW-1185">Reference proteome</keyword>
<reference evidence="2" key="2">
    <citation type="journal article" date="2023" name="Int. J. Mol. Sci.">
        <title>De Novo Assembly and Annotation of 11 Diverse Shrub Willow (Salix) Genomes Reveals Novel Gene Organization in Sex-Linked Regions.</title>
        <authorList>
            <person name="Hyden B."/>
            <person name="Feng K."/>
            <person name="Yates T.B."/>
            <person name="Jawdy S."/>
            <person name="Cereghino C."/>
            <person name="Smart L.B."/>
            <person name="Muchero W."/>
        </authorList>
    </citation>
    <scope>NUCLEOTIDE SEQUENCE</scope>
    <source>
        <tissue evidence="2">Shoot tip</tissue>
    </source>
</reference>
<name>A0A9Q0T496_SALPP</name>
<feature type="compositionally biased region" description="Basic residues" evidence="1">
    <location>
        <begin position="11"/>
        <end position="27"/>
    </location>
</feature>
<gene>
    <name evidence="2" type="ORF">OIU79_013224</name>
</gene>
<feature type="region of interest" description="Disordered" evidence="1">
    <location>
        <begin position="1"/>
        <end position="41"/>
    </location>
</feature>
<evidence type="ECO:0000313" key="2">
    <source>
        <dbReference type="EMBL" id="KAJ6700143.1"/>
    </source>
</evidence>
<dbReference type="EMBL" id="JAPFFK010000017">
    <property type="protein sequence ID" value="KAJ6700143.1"/>
    <property type="molecule type" value="Genomic_DNA"/>
</dbReference>
<reference evidence="2" key="1">
    <citation type="submission" date="2022-11" db="EMBL/GenBank/DDBJ databases">
        <authorList>
            <person name="Hyden B.L."/>
            <person name="Feng K."/>
            <person name="Yates T."/>
            <person name="Jawdy S."/>
            <person name="Smart L.B."/>
            <person name="Muchero W."/>
        </authorList>
    </citation>
    <scope>NUCLEOTIDE SEQUENCE</scope>
    <source>
        <tissue evidence="2">Shoot tip</tissue>
    </source>
</reference>
<dbReference type="Proteomes" id="UP001151532">
    <property type="component" value="Chromosome 6"/>
</dbReference>
<proteinExistence type="predicted"/>
<evidence type="ECO:0000256" key="1">
    <source>
        <dbReference type="SAM" id="MobiDB-lite"/>
    </source>
</evidence>
<evidence type="ECO:0000313" key="3">
    <source>
        <dbReference type="Proteomes" id="UP001151532"/>
    </source>
</evidence>
<protein>
    <submittedName>
        <fullName evidence="2">Uncharacterized protein</fullName>
    </submittedName>
</protein>
<comment type="caution">
    <text evidence="2">The sequence shown here is derived from an EMBL/GenBank/DDBJ whole genome shotgun (WGS) entry which is preliminary data.</text>
</comment>
<sequence length="63" mass="6857">MVGIRDELKANKTRRDRIMSGRKRRTRGGGGSGGSTSGRTRREILNTAITTIKPVLTIKLCAS</sequence>
<accession>A0A9Q0T496</accession>
<organism evidence="2 3">
    <name type="scientific">Salix purpurea</name>
    <name type="common">Purple osier willow</name>
    <dbReference type="NCBI Taxonomy" id="77065"/>
    <lineage>
        <taxon>Eukaryota</taxon>
        <taxon>Viridiplantae</taxon>
        <taxon>Streptophyta</taxon>
        <taxon>Embryophyta</taxon>
        <taxon>Tracheophyta</taxon>
        <taxon>Spermatophyta</taxon>
        <taxon>Magnoliopsida</taxon>
        <taxon>eudicotyledons</taxon>
        <taxon>Gunneridae</taxon>
        <taxon>Pentapetalae</taxon>
        <taxon>rosids</taxon>
        <taxon>fabids</taxon>
        <taxon>Malpighiales</taxon>
        <taxon>Salicaceae</taxon>
        <taxon>Saliceae</taxon>
        <taxon>Salix</taxon>
    </lineage>
</organism>
<dbReference type="AlphaFoldDB" id="A0A9Q0T496"/>
<feature type="compositionally biased region" description="Basic and acidic residues" evidence="1">
    <location>
        <begin position="1"/>
        <end position="10"/>
    </location>
</feature>